<sequence length="1078" mass="125055">MDKDELLQIFNESISGKNEAKGKRVFENDLVSSVDIENEENIIYIKGNVISESLFSQYNTEIQMDADSTQILSTYCSCSDYENNETKWNYCCKHLIATFYSSVDELSKNDLLNKANKRKLNKLLGIKDTLDILLGNYDSKEELKIEVYINKDKWDNRIYFELKIGLKSMNSNNLYVLKDINTFLLGIYQNIPVPYGKKLTLDMKKQKLSVKDKKLVDFIQMIINIDKPFSYNRKVKKSFIDGKYVYVPDYLVREFFQVIKEHRVYLNEGFELNCDIEIIEDKPPIEISLKDSSKGDYILSVMSGMPISLSSKNNVFLYGLGVYIPDYEYCEKIGPYFEVFNSSEKVSLSGEKEEIILRKLVPNLKSLSNNVSLSEEINNKIVIAKCEFKFYFDNEDGNTILTVKVKYGAFEFNIFENFHEKVIYRDEKREVEVIETLRALRFERIKDKFILGFGDDYAFTFFKTEIGRLQRIGEVFYSENFKGIKHISGKGLSGHIKTGKYNYFEMKFKIEDLPPGETVAILRAFRENLKYFKLKDGEFIDLEELQLKNFLKLIDSVSPKKLKENIIELPKSKSIYVDEYLEENGIRYIKGQDELKKIRDKFKKEKSLVFEKPDNLSGTLREYQRQGYNWLKTLDYFGFGGILGDEMGLGKTFQVIAFLLSNTNKKTLIIVPTSLVYNWIQEFEKFAPSMKVAAAIGARKERELIIKNIDKCEVIITTYNLLKRDLALYVKLKFDYCILDEAQNIKNPHSQNAISVKKINAGNRFALSGTPMENSVMELWSIFDFIMPGYLYDENRFSVRYYKKLKEEPAVIEDLNRLIRPFILRRKKKEVALELPDKIEKIVTVDMESKQKKVYSTYAKYAVSLIEKRVEYDEFKKSKIEILSYITRLRQICLDPSVVMEDYTGNSAKIEALIEVLNHSIDEGHKILVFSQFTSVLKNIAERFKTEEIKYSYLDGAVSSKNRINIVKEFNEGSNSVFLISLKAGGTGLNLTSADVVVHFDPWWNPAVEEQASDRAHRIGQQNVVEVIKLVARGTIEEKIIKLQKEKKKLVDSLLSEELSTSEIFSGLSEEEILHLFK</sequence>
<dbReference type="PROSITE" id="PS51192">
    <property type="entry name" value="HELICASE_ATP_BIND_1"/>
    <property type="match status" value="1"/>
</dbReference>
<dbReference type="GO" id="GO:0008270">
    <property type="term" value="F:zinc ion binding"/>
    <property type="evidence" value="ECO:0007669"/>
    <property type="project" value="InterPro"/>
</dbReference>
<dbReference type="InterPro" id="IPR013663">
    <property type="entry name" value="Helicase_SWF/SNF/SWI_bac"/>
</dbReference>
<dbReference type="InterPro" id="IPR000330">
    <property type="entry name" value="SNF2_N"/>
</dbReference>
<dbReference type="EMBL" id="CP096983">
    <property type="protein sequence ID" value="URZ13447.1"/>
    <property type="molecule type" value="Genomic_DNA"/>
</dbReference>
<dbReference type="Proteomes" id="UP000190951">
    <property type="component" value="Chromosome"/>
</dbReference>
<dbReference type="FunFam" id="3.40.50.300:FF:000533">
    <property type="entry name" value="Helicase, Snf2 family"/>
    <property type="match status" value="1"/>
</dbReference>
<dbReference type="PROSITE" id="PS50966">
    <property type="entry name" value="ZF_SWIM"/>
    <property type="match status" value="1"/>
</dbReference>
<protein>
    <submittedName>
        <fullName evidence="2">RNA polymerase-associated protein RapA</fullName>
        <ecNumber evidence="2">3.6.4.-</ecNumber>
    </submittedName>
</protein>
<dbReference type="GO" id="GO:0005524">
    <property type="term" value="F:ATP binding"/>
    <property type="evidence" value="ECO:0007669"/>
    <property type="project" value="InterPro"/>
</dbReference>
<dbReference type="InterPro" id="IPR027417">
    <property type="entry name" value="P-loop_NTPase"/>
</dbReference>
<keyword evidence="1 2" id="KW-0378">Hydrolase</keyword>
<evidence type="ECO:0000313" key="3">
    <source>
        <dbReference type="Proteomes" id="UP000190951"/>
    </source>
</evidence>
<gene>
    <name evidence="2" type="primary">rapA_2</name>
    <name evidence="2" type="ORF">CROST_042130</name>
</gene>
<dbReference type="SMART" id="SM00487">
    <property type="entry name" value="DEXDc"/>
    <property type="match status" value="1"/>
</dbReference>
<dbReference type="CDD" id="cd18012">
    <property type="entry name" value="DEXQc_arch_SWI2_SNF2"/>
    <property type="match status" value="1"/>
</dbReference>
<dbReference type="STRING" id="84029.CROST_29830"/>
<dbReference type="GO" id="GO:0016787">
    <property type="term" value="F:hydrolase activity"/>
    <property type="evidence" value="ECO:0007669"/>
    <property type="project" value="UniProtKB-KW"/>
</dbReference>
<dbReference type="RefSeq" id="WP_077835165.1">
    <property type="nucleotide sequence ID" value="NZ_CP096983.1"/>
</dbReference>
<dbReference type="Pfam" id="PF00271">
    <property type="entry name" value="Helicase_C"/>
    <property type="match status" value="1"/>
</dbReference>
<dbReference type="KEGG" id="crw:CROST_042130"/>
<dbReference type="AlphaFoldDB" id="A0A1S8LU85"/>
<dbReference type="Pfam" id="PF08455">
    <property type="entry name" value="SNF2_assoc"/>
    <property type="match status" value="1"/>
</dbReference>
<dbReference type="InterPro" id="IPR001650">
    <property type="entry name" value="Helicase_C-like"/>
</dbReference>
<dbReference type="SUPFAM" id="SSF52540">
    <property type="entry name" value="P-loop containing nucleoside triphosphate hydrolases"/>
    <property type="match status" value="2"/>
</dbReference>
<dbReference type="SMART" id="SM00490">
    <property type="entry name" value="HELICc"/>
    <property type="match status" value="1"/>
</dbReference>
<evidence type="ECO:0000313" key="2">
    <source>
        <dbReference type="EMBL" id="URZ13447.1"/>
    </source>
</evidence>
<dbReference type="CDD" id="cd18793">
    <property type="entry name" value="SF2_C_SNF"/>
    <property type="match status" value="1"/>
</dbReference>
<organism evidence="2 3">
    <name type="scientific">Clostridium felsineum</name>
    <dbReference type="NCBI Taxonomy" id="36839"/>
    <lineage>
        <taxon>Bacteria</taxon>
        <taxon>Bacillati</taxon>
        <taxon>Bacillota</taxon>
        <taxon>Clostridia</taxon>
        <taxon>Eubacteriales</taxon>
        <taxon>Clostridiaceae</taxon>
        <taxon>Clostridium</taxon>
    </lineage>
</organism>
<reference evidence="2 3" key="1">
    <citation type="submission" date="2022-04" db="EMBL/GenBank/DDBJ databases">
        <title>Genome sequence of C. roseum typestrain.</title>
        <authorList>
            <person name="Poehlein A."/>
            <person name="Schoch T."/>
            <person name="Duerre P."/>
            <person name="Daniel R."/>
        </authorList>
    </citation>
    <scope>NUCLEOTIDE SEQUENCE [LARGE SCALE GENOMIC DNA]</scope>
    <source>
        <strain evidence="2 3">DSM 7320</strain>
    </source>
</reference>
<dbReference type="PROSITE" id="PS51194">
    <property type="entry name" value="HELICASE_CTER"/>
    <property type="match status" value="1"/>
</dbReference>
<dbReference type="InterPro" id="IPR049730">
    <property type="entry name" value="SNF2/RAD54-like_C"/>
</dbReference>
<proteinExistence type="predicted"/>
<accession>A0A1S8LU85</accession>
<dbReference type="PANTHER" id="PTHR10799">
    <property type="entry name" value="SNF2/RAD54 HELICASE FAMILY"/>
    <property type="match status" value="1"/>
</dbReference>
<dbReference type="InterPro" id="IPR007527">
    <property type="entry name" value="Znf_SWIM"/>
</dbReference>
<dbReference type="EC" id="3.6.4.-" evidence="2"/>
<dbReference type="Pfam" id="PF00176">
    <property type="entry name" value="SNF2-rel_dom"/>
    <property type="match status" value="1"/>
</dbReference>
<dbReference type="InterPro" id="IPR038718">
    <property type="entry name" value="SNF2-like_sf"/>
</dbReference>
<dbReference type="InterPro" id="IPR014001">
    <property type="entry name" value="Helicase_ATP-bd"/>
</dbReference>
<evidence type="ECO:0000256" key="1">
    <source>
        <dbReference type="ARBA" id="ARBA00022801"/>
    </source>
</evidence>
<dbReference type="Gene3D" id="3.40.50.300">
    <property type="entry name" value="P-loop containing nucleotide triphosphate hydrolases"/>
    <property type="match status" value="1"/>
</dbReference>
<keyword evidence="3" id="KW-1185">Reference proteome</keyword>
<dbReference type="Gene3D" id="3.40.50.10810">
    <property type="entry name" value="Tandem AAA-ATPase domain"/>
    <property type="match status" value="1"/>
</dbReference>
<name>A0A1S8LU85_9CLOT</name>